<evidence type="ECO:0000313" key="2">
    <source>
        <dbReference type="EMBL" id="AHF25755.1"/>
    </source>
</evidence>
<accession>W0FRT5</accession>
<sequence length="868" mass="97166">MKTMRKKSILRRLIPWIIAIVLIAGAAFVLNKIYTSPGKSFARETKIIYFEGDGKPLTMENEKLLFEMDGATSQFKVTNKDTGKVWFSNPENRENDKIARGTTLEYLSSTLNVSYYNDITKTEMNNFTGSIKNQSFEILQEEDGSIRVNYSLGKNAGKRYIIPNAMTMERYSEIMEKMGGEKSKDAKKFKNHYSLYKTKDLNGKNKDKKDELLALYPSLEEQDLYILKSDRKDEQKKQAEDLLKKAGYTEEDYQKDQELMAGEKDSTGPVFNISVLYRLEGKDLVVSVPYSDIACSSDYPLVFVDVLPMFGAAGTDQEGFTLVPEGGGAIIRYNNGRLSQSSYYANMYGWDYGTKRETATSETENAFPVFGMSQEDGSFICIMESADSYGGVCADISGRLNEYNTVFGRYNILHSDNVEVDENKSARLFLMYEKQIPDDTLVQRYRFLDGNGYVSMAQTYGEYLRAKPEMRGECASEEMPVNVELVGAINKVEVKLGIPVEATVATTTFEQADSIMNDFLEGGVKDLNLRMTGWCNGGAMQRVLTSIHVEGCLGGESGMKKLIASAAEKGVDLYFDGISCFAYRSGILNGFNTLSDSARATTRDLIKLYPYYIVTYEMSTWMDKYPYYLVKPSYAQRCASNLINGLKDRGAAGIAFRDIGNLLSADYQDSNTVTREQAKAQDTQTLEDAVATGMKVIIKEGNAYAIPYADLITDMNLSGNAYALLDYSVPFYQIAIHGLKDYTGEALNMAGDPQTLLLESAEYGAGLNFTFMEKDTRVLKDTLFSCYTSSHYAPWKDEVIAMITRYQKEMSGLNRQAITGHERLNEDVAVTTYADGTQVYVNYSTRDYRAGSVTVPGRDYLVKRGGGQ</sequence>
<dbReference type="InterPro" id="IPR043751">
    <property type="entry name" value="DUF5696"/>
</dbReference>
<evidence type="ECO:0000256" key="1">
    <source>
        <dbReference type="SAM" id="Phobius"/>
    </source>
</evidence>
<dbReference type="AlphaFoldDB" id="W0FRT5"/>
<feature type="transmembrane region" description="Helical" evidence="1">
    <location>
        <begin position="12"/>
        <end position="30"/>
    </location>
</feature>
<organism evidence="2">
    <name type="scientific">uncultured bacterium Contigcl_51</name>
    <dbReference type="NCBI Taxonomy" id="1393675"/>
    <lineage>
        <taxon>Bacteria</taxon>
        <taxon>environmental samples</taxon>
    </lineage>
</organism>
<reference evidence="2" key="1">
    <citation type="journal article" date="2013" name="PLoS ONE">
        <title>Metagenomic insights into the carbohydrate-active enzymes carried by the microorganisms adhering to solid digesta in the rumen of cows.</title>
        <authorList>
            <person name="Wang L."/>
            <person name="Hatem A."/>
            <person name="Catalyurek U.V."/>
            <person name="Morrison M."/>
            <person name="Yu Z."/>
        </authorList>
    </citation>
    <scope>NUCLEOTIDE SEQUENCE</scope>
</reference>
<dbReference type="EMBL" id="KC246850">
    <property type="protein sequence ID" value="AHF25755.1"/>
    <property type="molecule type" value="Genomic_DNA"/>
</dbReference>
<name>W0FRT5_9BACT</name>
<proteinExistence type="predicted"/>
<keyword evidence="1" id="KW-0812">Transmembrane</keyword>
<keyword evidence="1" id="KW-0472">Membrane</keyword>
<dbReference type="Pfam" id="PF18952">
    <property type="entry name" value="DUF5696"/>
    <property type="match status" value="1"/>
</dbReference>
<keyword evidence="1" id="KW-1133">Transmembrane helix</keyword>
<protein>
    <submittedName>
        <fullName evidence="2">Uncharacterized protein</fullName>
    </submittedName>
</protein>